<protein>
    <submittedName>
        <fullName evidence="7">Alcohol dehydrogenase</fullName>
    </submittedName>
</protein>
<keyword evidence="4" id="KW-0862">Zinc</keyword>
<dbReference type="InterPro" id="IPR020843">
    <property type="entry name" value="ER"/>
</dbReference>
<keyword evidence="5" id="KW-0560">Oxidoreductase</keyword>
<dbReference type="Gene3D" id="3.40.50.720">
    <property type="entry name" value="NAD(P)-binding Rossmann-like Domain"/>
    <property type="match status" value="1"/>
</dbReference>
<feature type="domain" description="Enoyl reductase (ER)" evidence="6">
    <location>
        <begin position="37"/>
        <end position="375"/>
    </location>
</feature>
<dbReference type="Gene3D" id="3.90.180.10">
    <property type="entry name" value="Medium-chain alcohol dehydrogenases, catalytic domain"/>
    <property type="match status" value="2"/>
</dbReference>
<dbReference type="InterPro" id="IPR036291">
    <property type="entry name" value="NAD(P)-bd_dom_sf"/>
</dbReference>
<dbReference type="SMART" id="SM00829">
    <property type="entry name" value="PKS_ER"/>
    <property type="match status" value="1"/>
</dbReference>
<evidence type="ECO:0000256" key="3">
    <source>
        <dbReference type="ARBA" id="ARBA00022723"/>
    </source>
</evidence>
<dbReference type="GO" id="GO:0016491">
    <property type="term" value="F:oxidoreductase activity"/>
    <property type="evidence" value="ECO:0007669"/>
    <property type="project" value="UniProtKB-KW"/>
</dbReference>
<dbReference type="AlphaFoldDB" id="A0A2M8QEJ2"/>
<accession>A0A2M8QEJ2</accession>
<dbReference type="InterPro" id="IPR013149">
    <property type="entry name" value="ADH-like_C"/>
</dbReference>
<comment type="caution">
    <text evidence="7">The sequence shown here is derived from an EMBL/GenBank/DDBJ whole genome shotgun (WGS) entry which is preliminary data.</text>
</comment>
<organism evidence="7 8">
    <name type="scientific">Candidatus Thermofonsia Clade 3 bacterium</name>
    <dbReference type="NCBI Taxonomy" id="2364212"/>
    <lineage>
        <taxon>Bacteria</taxon>
        <taxon>Bacillati</taxon>
        <taxon>Chloroflexota</taxon>
        <taxon>Candidatus Thermofontia</taxon>
        <taxon>Candidatus Thermofonsia Clade 3</taxon>
    </lineage>
</organism>
<proteinExistence type="inferred from homology"/>
<evidence type="ECO:0000259" key="6">
    <source>
        <dbReference type="SMART" id="SM00829"/>
    </source>
</evidence>
<evidence type="ECO:0000256" key="4">
    <source>
        <dbReference type="ARBA" id="ARBA00022833"/>
    </source>
</evidence>
<evidence type="ECO:0000313" key="7">
    <source>
        <dbReference type="EMBL" id="PJF48227.1"/>
    </source>
</evidence>
<keyword evidence="3" id="KW-0479">Metal-binding</keyword>
<evidence type="ECO:0000313" key="8">
    <source>
        <dbReference type="Proteomes" id="UP000230790"/>
    </source>
</evidence>
<dbReference type="SUPFAM" id="SSF50129">
    <property type="entry name" value="GroES-like"/>
    <property type="match status" value="1"/>
</dbReference>
<dbReference type="Proteomes" id="UP000230790">
    <property type="component" value="Unassembled WGS sequence"/>
</dbReference>
<sequence length="381" mass="41935">MLPIATCSGATNLTYNPPARFLKQEPHMPREIVTRDGTSFRFREYHLDALGPNEVRVRVQFAAPKHGTELQLITGSSFERKEWHPELRMFLPRPTPAEPQAPAERPERNIGNMIVGVVSEVGSAVTRFRPGERVFGYGPIREVHQAPEDKLRPLGDLSEVDAVCVDPAHVAFVAVRDGNIRIGDSVAVFGLGAIGLMVVQIARAGGARKVFAVDPLPMRRAFAERHGADRALDPNTCDVALEIKRATGNKGVDVSIETSGAGRALHEAIRCLRQCGTVVHVPWGPKDCRDLNLSEEFHHNRPTLVGSQAWSGWENPDRSYPLWDHERAYQTTIELFCAGLITGAGVVTPIVSFEDAPEALVAIRERPETTIKFGVRFGGHD</sequence>
<evidence type="ECO:0000256" key="5">
    <source>
        <dbReference type="ARBA" id="ARBA00023002"/>
    </source>
</evidence>
<evidence type="ECO:0000256" key="1">
    <source>
        <dbReference type="ARBA" id="ARBA00001947"/>
    </source>
</evidence>
<name>A0A2M8QEJ2_9CHLR</name>
<dbReference type="InterPro" id="IPR011032">
    <property type="entry name" value="GroES-like_sf"/>
</dbReference>
<dbReference type="EMBL" id="PGTN01000020">
    <property type="protein sequence ID" value="PJF48227.1"/>
    <property type="molecule type" value="Genomic_DNA"/>
</dbReference>
<comment type="similarity">
    <text evidence="2">Belongs to the zinc-containing alcohol dehydrogenase family.</text>
</comment>
<dbReference type="SUPFAM" id="SSF51735">
    <property type="entry name" value="NAD(P)-binding Rossmann-fold domains"/>
    <property type="match status" value="1"/>
</dbReference>
<dbReference type="PANTHER" id="PTHR43350">
    <property type="entry name" value="NAD-DEPENDENT ALCOHOL DEHYDROGENASE"/>
    <property type="match status" value="1"/>
</dbReference>
<reference evidence="7 8" key="1">
    <citation type="submission" date="2017-11" db="EMBL/GenBank/DDBJ databases">
        <title>Evolution of Phototrophy in the Chloroflexi Phylum Driven by Horizontal Gene Transfer.</title>
        <authorList>
            <person name="Ward L.M."/>
            <person name="Hemp J."/>
            <person name="Shih P.M."/>
            <person name="Mcglynn S.E."/>
            <person name="Fischer W."/>
        </authorList>
    </citation>
    <scope>NUCLEOTIDE SEQUENCE [LARGE SCALE GENOMIC DNA]</scope>
    <source>
        <strain evidence="7">JP3_7</strain>
    </source>
</reference>
<dbReference type="CDD" id="cd08255">
    <property type="entry name" value="2-desacetyl-2-hydroxyethyl_bacteriochlorophyllide_like"/>
    <property type="match status" value="1"/>
</dbReference>
<gene>
    <name evidence="7" type="ORF">CUN48_04545</name>
</gene>
<dbReference type="Pfam" id="PF00107">
    <property type="entry name" value="ADH_zinc_N"/>
    <property type="match status" value="1"/>
</dbReference>
<dbReference type="GO" id="GO:0046872">
    <property type="term" value="F:metal ion binding"/>
    <property type="evidence" value="ECO:0007669"/>
    <property type="project" value="UniProtKB-KW"/>
</dbReference>
<comment type="cofactor">
    <cofactor evidence="1">
        <name>Zn(2+)</name>
        <dbReference type="ChEBI" id="CHEBI:29105"/>
    </cofactor>
</comment>
<dbReference type="PANTHER" id="PTHR43350:SF19">
    <property type="entry name" value="D-GULOSIDE 3-DEHYDROGENASE"/>
    <property type="match status" value="1"/>
</dbReference>
<evidence type="ECO:0000256" key="2">
    <source>
        <dbReference type="ARBA" id="ARBA00008072"/>
    </source>
</evidence>